<protein>
    <submittedName>
        <fullName evidence="3">Acyltransferase</fullName>
    </submittedName>
</protein>
<dbReference type="OrthoDB" id="505919at2"/>
<dbReference type="GO" id="GO:0016020">
    <property type="term" value="C:membrane"/>
    <property type="evidence" value="ECO:0007669"/>
    <property type="project" value="TreeGrafter"/>
</dbReference>
<evidence type="ECO:0000259" key="2">
    <source>
        <dbReference type="Pfam" id="PF01757"/>
    </source>
</evidence>
<reference evidence="3 4" key="1">
    <citation type="journal article" date="2019" name="Environ. Microbiol.">
        <title>Species interactions and distinct microbial communities in high Arctic permafrost affected cryosols are associated with the CH4 and CO2 gas fluxes.</title>
        <authorList>
            <person name="Altshuler I."/>
            <person name="Hamel J."/>
            <person name="Turney S."/>
            <person name="Magnuson E."/>
            <person name="Levesque R."/>
            <person name="Greer C."/>
            <person name="Whyte L.G."/>
        </authorList>
    </citation>
    <scope>NUCLEOTIDE SEQUENCE [LARGE SCALE GENOMIC DNA]</scope>
    <source>
        <strain evidence="3 4">S9.3B</strain>
    </source>
</reference>
<feature type="transmembrane region" description="Helical" evidence="1">
    <location>
        <begin position="164"/>
        <end position="182"/>
    </location>
</feature>
<feature type="transmembrane region" description="Helical" evidence="1">
    <location>
        <begin position="110"/>
        <end position="134"/>
    </location>
</feature>
<keyword evidence="1" id="KW-0472">Membrane</keyword>
<feature type="transmembrane region" description="Helical" evidence="1">
    <location>
        <begin position="218"/>
        <end position="237"/>
    </location>
</feature>
<evidence type="ECO:0000313" key="4">
    <source>
        <dbReference type="Proteomes" id="UP000317078"/>
    </source>
</evidence>
<dbReference type="Proteomes" id="UP000317078">
    <property type="component" value="Unassembled WGS sequence"/>
</dbReference>
<evidence type="ECO:0000313" key="3">
    <source>
        <dbReference type="EMBL" id="TPG51882.1"/>
    </source>
</evidence>
<dbReference type="InterPro" id="IPR002656">
    <property type="entry name" value="Acyl_transf_3_dom"/>
</dbReference>
<name>A0A502FRI3_9PROT</name>
<keyword evidence="1" id="KW-1133">Transmembrane helix</keyword>
<dbReference type="RefSeq" id="WP_140885350.1">
    <property type="nucleotide sequence ID" value="NZ_RCZP01000023.1"/>
</dbReference>
<organism evidence="3 4">
    <name type="scientific">Muricoccus nepalensis</name>
    <dbReference type="NCBI Taxonomy" id="1854500"/>
    <lineage>
        <taxon>Bacteria</taxon>
        <taxon>Pseudomonadati</taxon>
        <taxon>Pseudomonadota</taxon>
        <taxon>Alphaproteobacteria</taxon>
        <taxon>Acetobacterales</taxon>
        <taxon>Roseomonadaceae</taxon>
        <taxon>Muricoccus</taxon>
    </lineage>
</organism>
<keyword evidence="4" id="KW-1185">Reference proteome</keyword>
<feature type="domain" description="Acyltransferase 3" evidence="2">
    <location>
        <begin position="9"/>
        <end position="297"/>
    </location>
</feature>
<dbReference type="PANTHER" id="PTHR23028">
    <property type="entry name" value="ACETYLTRANSFERASE"/>
    <property type="match status" value="1"/>
</dbReference>
<feature type="transmembrane region" description="Helical" evidence="1">
    <location>
        <begin position="249"/>
        <end position="270"/>
    </location>
</feature>
<keyword evidence="3" id="KW-0012">Acyltransferase</keyword>
<feature type="transmembrane region" description="Helical" evidence="1">
    <location>
        <begin position="141"/>
        <end position="158"/>
    </location>
</feature>
<evidence type="ECO:0000256" key="1">
    <source>
        <dbReference type="SAM" id="Phobius"/>
    </source>
</evidence>
<feature type="transmembrane region" description="Helical" evidence="1">
    <location>
        <begin position="33"/>
        <end position="53"/>
    </location>
</feature>
<dbReference type="GO" id="GO:0016747">
    <property type="term" value="F:acyltransferase activity, transferring groups other than amino-acyl groups"/>
    <property type="evidence" value="ECO:0007669"/>
    <property type="project" value="InterPro"/>
</dbReference>
<proteinExistence type="predicted"/>
<dbReference type="AlphaFoldDB" id="A0A502FRI3"/>
<keyword evidence="3" id="KW-0808">Transferase</keyword>
<sequence>MPQTPVLLSIQYLRGLAALGVVVHHTNWTPTGLGASGVDLFFVISGFIMAYVGRDDQTPLAFLRARALRVVPLYWIVTLLTVAERRMTDLPHIAQSLLFWPHVGPDGPGYPVVIVGWTLNFEAFFYAIFALSLLVAPARRLAAVTLALAALGVAGAILHPGVNSPTSVVSSLLLEFLAGIWLCKAWRRGLLRSAAPLLPMGLAFLAAQLGLAQEPTTWRWLVWGVPAALVVAGALGLEASGRLPRLAPLLALGNASYALYLSHVLVLHAIRPPLLSLPALVALPIVVAACVAAGWLLHAGVEKPVTRWLTARLGAGRARLRYA</sequence>
<accession>A0A502FRI3</accession>
<gene>
    <name evidence="3" type="ORF">EAH89_19175</name>
</gene>
<dbReference type="InterPro" id="IPR050879">
    <property type="entry name" value="Acyltransferase_3"/>
</dbReference>
<feature type="transmembrane region" description="Helical" evidence="1">
    <location>
        <begin position="194"/>
        <end position="212"/>
    </location>
</feature>
<feature type="transmembrane region" description="Helical" evidence="1">
    <location>
        <begin position="276"/>
        <end position="297"/>
    </location>
</feature>
<dbReference type="PANTHER" id="PTHR23028:SF131">
    <property type="entry name" value="BLR2367 PROTEIN"/>
    <property type="match status" value="1"/>
</dbReference>
<dbReference type="GO" id="GO:0000271">
    <property type="term" value="P:polysaccharide biosynthetic process"/>
    <property type="evidence" value="ECO:0007669"/>
    <property type="project" value="TreeGrafter"/>
</dbReference>
<comment type="caution">
    <text evidence="3">The sequence shown here is derived from an EMBL/GenBank/DDBJ whole genome shotgun (WGS) entry which is preliminary data.</text>
</comment>
<dbReference type="EMBL" id="RCZP01000023">
    <property type="protein sequence ID" value="TPG51882.1"/>
    <property type="molecule type" value="Genomic_DNA"/>
</dbReference>
<keyword evidence="1" id="KW-0812">Transmembrane</keyword>
<feature type="transmembrane region" description="Helical" evidence="1">
    <location>
        <begin position="65"/>
        <end position="83"/>
    </location>
</feature>
<dbReference type="Pfam" id="PF01757">
    <property type="entry name" value="Acyl_transf_3"/>
    <property type="match status" value="1"/>
</dbReference>